<keyword evidence="3" id="KW-1185">Reference proteome</keyword>
<accession>A0ABW4QA77</accession>
<comment type="caution">
    <text evidence="2">The sequence shown here is derived from an EMBL/GenBank/DDBJ whole genome shotgun (WGS) entry which is preliminary data.</text>
</comment>
<feature type="transmembrane region" description="Helical" evidence="1">
    <location>
        <begin position="124"/>
        <end position="145"/>
    </location>
</feature>
<feature type="transmembrane region" description="Helical" evidence="1">
    <location>
        <begin position="58"/>
        <end position="80"/>
    </location>
</feature>
<dbReference type="Pfam" id="PF14325">
    <property type="entry name" value="DUF4383"/>
    <property type="match status" value="1"/>
</dbReference>
<name>A0ABW4QA77_9MICC</name>
<dbReference type="EMBL" id="JBHUGA010000058">
    <property type="protein sequence ID" value="MFD1847589.1"/>
    <property type="molecule type" value="Genomic_DNA"/>
</dbReference>
<evidence type="ECO:0000313" key="2">
    <source>
        <dbReference type="EMBL" id="MFD1847589.1"/>
    </source>
</evidence>
<evidence type="ECO:0000256" key="1">
    <source>
        <dbReference type="SAM" id="Phobius"/>
    </source>
</evidence>
<gene>
    <name evidence="2" type="ORF">ACFSFX_13425</name>
</gene>
<keyword evidence="1" id="KW-0472">Membrane</keyword>
<dbReference type="Proteomes" id="UP001597307">
    <property type="component" value="Unassembled WGS sequence"/>
</dbReference>
<feature type="transmembrane region" description="Helical" evidence="1">
    <location>
        <begin position="20"/>
        <end position="38"/>
    </location>
</feature>
<keyword evidence="1" id="KW-0812">Transmembrane</keyword>
<evidence type="ECO:0000313" key="3">
    <source>
        <dbReference type="Proteomes" id="UP001597307"/>
    </source>
</evidence>
<feature type="transmembrane region" description="Helical" evidence="1">
    <location>
        <begin position="92"/>
        <end position="112"/>
    </location>
</feature>
<keyword evidence="1" id="KW-1133">Transmembrane helix</keyword>
<reference evidence="3" key="1">
    <citation type="journal article" date="2019" name="Int. J. Syst. Evol. Microbiol.">
        <title>The Global Catalogue of Microorganisms (GCM) 10K type strain sequencing project: providing services to taxonomists for standard genome sequencing and annotation.</title>
        <authorList>
            <consortium name="The Broad Institute Genomics Platform"/>
            <consortium name="The Broad Institute Genome Sequencing Center for Infectious Disease"/>
            <person name="Wu L."/>
            <person name="Ma J."/>
        </authorList>
    </citation>
    <scope>NUCLEOTIDE SEQUENCE [LARGE SCALE GENOMIC DNA]</scope>
    <source>
        <strain evidence="3">JCM 11496</strain>
    </source>
</reference>
<proteinExistence type="predicted"/>
<dbReference type="RefSeq" id="WP_343882252.1">
    <property type="nucleotide sequence ID" value="NZ_BAAAIJ010000063.1"/>
</dbReference>
<sequence>MTTASHPARDFHVTHELVRAGSMGMGVVFLLLGVLAFVPGLTTQYGSLAFASGSEALLFGVFQVSILLNLVYLVVGAAGVIMSRDSKGARNFLLGSGALFLIMWIYGVVINLDSTANFLSFNAAGNWMHLVLALVAGAVATAHIARTRGGGQSTNT</sequence>
<protein>
    <submittedName>
        <fullName evidence="2">DUF4383 domain-containing protein</fullName>
    </submittedName>
</protein>
<organism evidence="2 3">
    <name type="scientific">Arthrobacter flavus</name>
    <dbReference type="NCBI Taxonomy" id="95172"/>
    <lineage>
        <taxon>Bacteria</taxon>
        <taxon>Bacillati</taxon>
        <taxon>Actinomycetota</taxon>
        <taxon>Actinomycetes</taxon>
        <taxon>Micrococcales</taxon>
        <taxon>Micrococcaceae</taxon>
        <taxon>Arthrobacter</taxon>
    </lineage>
</organism>